<evidence type="ECO:0000313" key="4">
    <source>
        <dbReference type="Proteomes" id="UP000431901"/>
    </source>
</evidence>
<dbReference type="Proteomes" id="UP000431901">
    <property type="component" value="Unassembled WGS sequence"/>
</dbReference>
<accession>A0A6I4W870</accession>
<feature type="compositionally biased region" description="Pro residues" evidence="1">
    <location>
        <begin position="301"/>
        <end position="321"/>
    </location>
</feature>
<feature type="compositionally biased region" description="Pro residues" evidence="1">
    <location>
        <begin position="409"/>
        <end position="418"/>
    </location>
</feature>
<evidence type="ECO:0000256" key="2">
    <source>
        <dbReference type="SAM" id="Phobius"/>
    </source>
</evidence>
<feature type="region of interest" description="Disordered" evidence="1">
    <location>
        <begin position="246"/>
        <end position="424"/>
    </location>
</feature>
<evidence type="ECO:0000313" key="3">
    <source>
        <dbReference type="EMBL" id="MXQ65828.1"/>
    </source>
</evidence>
<feature type="compositionally biased region" description="Basic and acidic residues" evidence="1">
    <location>
        <begin position="277"/>
        <end position="290"/>
    </location>
</feature>
<dbReference type="SUPFAM" id="SSF56112">
    <property type="entry name" value="Protein kinase-like (PK-like)"/>
    <property type="match status" value="1"/>
</dbReference>
<evidence type="ECO:0008006" key="5">
    <source>
        <dbReference type="Google" id="ProtNLM"/>
    </source>
</evidence>
<gene>
    <name evidence="3" type="ORF">GQ466_17540</name>
</gene>
<dbReference type="OrthoDB" id="3460726at2"/>
<dbReference type="InterPro" id="IPR011009">
    <property type="entry name" value="Kinase-like_dom_sf"/>
</dbReference>
<dbReference type="RefSeq" id="WP_161104047.1">
    <property type="nucleotide sequence ID" value="NZ_WUTW01000003.1"/>
</dbReference>
<feature type="transmembrane region" description="Helical" evidence="2">
    <location>
        <begin position="433"/>
        <end position="451"/>
    </location>
</feature>
<proteinExistence type="predicted"/>
<feature type="compositionally biased region" description="Pro residues" evidence="1">
    <location>
        <begin position="351"/>
        <end position="369"/>
    </location>
</feature>
<dbReference type="AlphaFoldDB" id="A0A6I4W870"/>
<name>A0A6I4W870_9ACTN</name>
<keyword evidence="4" id="KW-1185">Reference proteome</keyword>
<evidence type="ECO:0000256" key="1">
    <source>
        <dbReference type="SAM" id="MobiDB-lite"/>
    </source>
</evidence>
<feature type="compositionally biased region" description="Pro residues" evidence="1">
    <location>
        <begin position="246"/>
        <end position="260"/>
    </location>
</feature>
<protein>
    <recommendedName>
        <fullName evidence="5">Protein kinase domain-containing protein</fullName>
    </recommendedName>
</protein>
<keyword evidence="2" id="KW-0472">Membrane</keyword>
<dbReference type="EMBL" id="WUTW01000003">
    <property type="protein sequence ID" value="MXQ65828.1"/>
    <property type="molecule type" value="Genomic_DNA"/>
</dbReference>
<comment type="caution">
    <text evidence="3">The sequence shown here is derived from an EMBL/GenBank/DDBJ whole genome shotgun (WGS) entry which is preliminary data.</text>
</comment>
<organism evidence="3 4">
    <name type="scientific">Actinomadura rayongensis</name>
    <dbReference type="NCBI Taxonomy" id="1429076"/>
    <lineage>
        <taxon>Bacteria</taxon>
        <taxon>Bacillati</taxon>
        <taxon>Actinomycetota</taxon>
        <taxon>Actinomycetes</taxon>
        <taxon>Streptosporangiales</taxon>
        <taxon>Thermomonosporaceae</taxon>
        <taxon>Actinomadura</taxon>
    </lineage>
</organism>
<feature type="compositionally biased region" description="Low complexity" evidence="1">
    <location>
        <begin position="370"/>
        <end position="408"/>
    </location>
</feature>
<keyword evidence="2" id="KW-1133">Transmembrane helix</keyword>
<keyword evidence="2" id="KW-0812">Transmembrane</keyword>
<sequence>MRTERVPLWTPSGDRVVFDLALEAAAVGGARYTAHFGTVAGPDGRPVDCLYKVAHGLSGRRALDAELGVFGAFRMGGLRADQFADLLGHDLDAEDGRARLLQTRRGRPVDARRLPLRDQQLWHPVRDLFTALRLLADNGYAHRNITPSTVLFDGTRLQIADLTEAYGQPSDDDLARDVSAAAALLHWLASGGPSALAPDGDHTQRAKELHWLTSFHPDLAVVLRPVYEGADVTAAALLERMTAWPRPTPASAPGPAPAPVQPQGAVAAPGEPGTARDSADPDHVGTDRVKYLPPSGGTQPNPRPQRPPQPREQPPERPPAQPADDELVAGEEFDRSWTGPKPAVPRGSGPQPRPDVPGPATSGPPPPQNRQPQQYGQQPAQQYGQPAQQYGQPAQQYGQPAQQYGQPAPGRPFLPPDFPFSKNEDGNRRLHPAVLWPALFVVLVLVLLVVLP</sequence>
<reference evidence="3 4" key="1">
    <citation type="submission" date="2019-12" db="EMBL/GenBank/DDBJ databases">
        <title>Nocardia macrotermitis sp. nov. and Nocardia aurantia sp. nov., isolated from the gut of the fungus growing-termite Macrotermes natalensis.</title>
        <authorList>
            <person name="Christine B."/>
            <person name="Rene B."/>
        </authorList>
    </citation>
    <scope>NUCLEOTIDE SEQUENCE [LARGE SCALE GENOMIC DNA]</scope>
    <source>
        <strain evidence="3 4">DSM 102126</strain>
    </source>
</reference>